<protein>
    <recommendedName>
        <fullName evidence="3">Transposase</fullName>
    </recommendedName>
</protein>
<proteinExistence type="predicted"/>
<keyword evidence="2" id="KW-1185">Reference proteome</keyword>
<reference evidence="1 2" key="1">
    <citation type="submission" date="2018-11" db="EMBL/GenBank/DDBJ databases">
        <title>Tabrizicola sp. isolated from sediment of alpine lake.</title>
        <authorList>
            <person name="Liu Z."/>
        </authorList>
    </citation>
    <scope>NUCLEOTIDE SEQUENCE [LARGE SCALE GENOMIC DNA]</scope>
    <source>
        <strain evidence="1 2">DRYC-M-16</strain>
    </source>
</reference>
<evidence type="ECO:0000313" key="2">
    <source>
        <dbReference type="Proteomes" id="UP000297741"/>
    </source>
</evidence>
<sequence length="90" mass="10490">MPRNLPEKVRICAQMNSAPFRKNWCIFEDRFRRQNRAEALNMCKKFFKLFVPVWAMGLQPCKSHFLLKLAKHAGHSSIGVKRCQQVIVAS</sequence>
<organism evidence="1 2">
    <name type="scientific">Pseudotabrizicola sediminis</name>
    <dbReference type="NCBI Taxonomy" id="2486418"/>
    <lineage>
        <taxon>Bacteria</taxon>
        <taxon>Pseudomonadati</taxon>
        <taxon>Pseudomonadota</taxon>
        <taxon>Alphaproteobacteria</taxon>
        <taxon>Rhodobacterales</taxon>
        <taxon>Paracoccaceae</taxon>
        <taxon>Pseudotabrizicola</taxon>
    </lineage>
</organism>
<accession>A0ABY2KRT6</accession>
<dbReference type="Proteomes" id="UP000297741">
    <property type="component" value="Unassembled WGS sequence"/>
</dbReference>
<evidence type="ECO:0008006" key="3">
    <source>
        <dbReference type="Google" id="ProtNLM"/>
    </source>
</evidence>
<comment type="caution">
    <text evidence="1">The sequence shown here is derived from an EMBL/GenBank/DDBJ whole genome shotgun (WGS) entry which is preliminary data.</text>
</comment>
<gene>
    <name evidence="1" type="ORF">EEB11_06190</name>
</gene>
<dbReference type="EMBL" id="RPEM01000003">
    <property type="protein sequence ID" value="TGD44271.1"/>
    <property type="molecule type" value="Genomic_DNA"/>
</dbReference>
<evidence type="ECO:0000313" key="1">
    <source>
        <dbReference type="EMBL" id="TGD44271.1"/>
    </source>
</evidence>
<name>A0ABY2KRT6_9RHOB</name>